<evidence type="ECO:0000313" key="2">
    <source>
        <dbReference type="EMBL" id="GHO97791.1"/>
    </source>
</evidence>
<evidence type="ECO:0000313" key="3">
    <source>
        <dbReference type="Proteomes" id="UP000597444"/>
    </source>
</evidence>
<feature type="signal peptide" evidence="1">
    <location>
        <begin position="1"/>
        <end position="32"/>
    </location>
</feature>
<keyword evidence="3" id="KW-1185">Reference proteome</keyword>
<dbReference type="EMBL" id="BNJK01000002">
    <property type="protein sequence ID" value="GHO97791.1"/>
    <property type="molecule type" value="Genomic_DNA"/>
</dbReference>
<proteinExistence type="predicted"/>
<accession>A0A8J3IYY1</accession>
<keyword evidence="1" id="KW-0732">Signal</keyword>
<dbReference type="AlphaFoldDB" id="A0A8J3IYY1"/>
<organism evidence="2 3">
    <name type="scientific">Reticulibacter mediterranei</name>
    <dbReference type="NCBI Taxonomy" id="2778369"/>
    <lineage>
        <taxon>Bacteria</taxon>
        <taxon>Bacillati</taxon>
        <taxon>Chloroflexota</taxon>
        <taxon>Ktedonobacteria</taxon>
        <taxon>Ktedonobacterales</taxon>
        <taxon>Reticulibacteraceae</taxon>
        <taxon>Reticulibacter</taxon>
    </lineage>
</organism>
<feature type="chain" id="PRO_5035323345" evidence="1">
    <location>
        <begin position="33"/>
        <end position="134"/>
    </location>
</feature>
<comment type="caution">
    <text evidence="2">The sequence shown here is derived from an EMBL/GenBank/DDBJ whole genome shotgun (WGS) entry which is preliminary data.</text>
</comment>
<dbReference type="RefSeq" id="WP_220208573.1">
    <property type="nucleotide sequence ID" value="NZ_BNJK01000002.1"/>
</dbReference>
<sequence length="134" mass="13687">MKKLVIRIVVTFALLFALGAVFGGVNAPSAHASMLTTTTAASPNINSAGCPLDTPPASTPIFIFHSLNGDWCFTNGGYAPVTIPDVVAACPGNNDADVYTTSGTFFVSGANAPGPDGCRGFPNGRVTVIGINIR</sequence>
<reference evidence="2" key="1">
    <citation type="submission" date="2020-10" db="EMBL/GenBank/DDBJ databases">
        <title>Taxonomic study of unclassified bacteria belonging to the class Ktedonobacteria.</title>
        <authorList>
            <person name="Yabe S."/>
            <person name="Wang C.M."/>
            <person name="Zheng Y."/>
            <person name="Sakai Y."/>
            <person name="Cavaletti L."/>
            <person name="Monciardini P."/>
            <person name="Donadio S."/>
        </authorList>
    </citation>
    <scope>NUCLEOTIDE SEQUENCE</scope>
    <source>
        <strain evidence="2">ID150040</strain>
    </source>
</reference>
<gene>
    <name evidence="2" type="ORF">KSF_078390</name>
</gene>
<protein>
    <submittedName>
        <fullName evidence="2">Uncharacterized protein</fullName>
    </submittedName>
</protein>
<evidence type="ECO:0000256" key="1">
    <source>
        <dbReference type="SAM" id="SignalP"/>
    </source>
</evidence>
<dbReference type="Proteomes" id="UP000597444">
    <property type="component" value="Unassembled WGS sequence"/>
</dbReference>
<name>A0A8J3IYY1_9CHLR</name>